<evidence type="ECO:0000256" key="1">
    <source>
        <dbReference type="ARBA" id="ARBA00004196"/>
    </source>
</evidence>
<gene>
    <name evidence="9" type="ORF">ELY38_09780</name>
</gene>
<evidence type="ECO:0000256" key="2">
    <source>
        <dbReference type="ARBA" id="ARBA00011028"/>
    </source>
</evidence>
<feature type="coiled-coil region" evidence="7">
    <location>
        <begin position="161"/>
        <end position="188"/>
    </location>
</feature>
<proteinExistence type="inferred from homology"/>
<dbReference type="InterPro" id="IPR050492">
    <property type="entry name" value="Bact_metal-bind_prot9"/>
</dbReference>
<feature type="signal peptide" evidence="8">
    <location>
        <begin position="1"/>
        <end position="25"/>
    </location>
</feature>
<protein>
    <submittedName>
        <fullName evidence="9">Zinc ABC transporter substrate-binding protein</fullName>
    </submittedName>
</protein>
<dbReference type="InterPro" id="IPR006129">
    <property type="entry name" value="AdhesinB"/>
</dbReference>
<evidence type="ECO:0000256" key="8">
    <source>
        <dbReference type="SAM" id="SignalP"/>
    </source>
</evidence>
<dbReference type="SUPFAM" id="SSF53807">
    <property type="entry name" value="Helical backbone' metal receptor"/>
    <property type="match status" value="1"/>
</dbReference>
<comment type="caution">
    <text evidence="9">The sequence shown here is derived from an EMBL/GenBank/DDBJ whole genome shotgun (WGS) entry which is preliminary data.</text>
</comment>
<dbReference type="RefSeq" id="WP_127061765.1">
    <property type="nucleotide sequence ID" value="NZ_RZHF01000014.1"/>
</dbReference>
<dbReference type="OrthoDB" id="9793396at2"/>
<accession>A0A3S0YJH7</accession>
<comment type="similarity">
    <text evidence="2 6">Belongs to the bacterial solute-binding protein 9 family.</text>
</comment>
<keyword evidence="4" id="KW-0479">Metal-binding</keyword>
<dbReference type="Proteomes" id="UP000287023">
    <property type="component" value="Unassembled WGS sequence"/>
</dbReference>
<dbReference type="InterPro" id="IPR006128">
    <property type="entry name" value="Lipoprotein_PsaA-like"/>
</dbReference>
<dbReference type="PRINTS" id="PR00691">
    <property type="entry name" value="ADHESINB"/>
</dbReference>
<dbReference type="AlphaFoldDB" id="A0A3S0YJH7"/>
<evidence type="ECO:0000256" key="4">
    <source>
        <dbReference type="ARBA" id="ARBA00022723"/>
    </source>
</evidence>
<dbReference type="GO" id="GO:0030313">
    <property type="term" value="C:cell envelope"/>
    <property type="evidence" value="ECO:0007669"/>
    <property type="project" value="UniProtKB-SubCell"/>
</dbReference>
<dbReference type="EMBL" id="RZHF01000014">
    <property type="protein sequence ID" value="RUR31735.1"/>
    <property type="molecule type" value="Genomic_DNA"/>
</dbReference>
<dbReference type="Gene3D" id="3.40.50.1980">
    <property type="entry name" value="Nitrogenase molybdenum iron protein domain"/>
    <property type="match status" value="2"/>
</dbReference>
<dbReference type="InterPro" id="IPR006127">
    <property type="entry name" value="ZnuA-like"/>
</dbReference>
<evidence type="ECO:0000256" key="3">
    <source>
        <dbReference type="ARBA" id="ARBA00022448"/>
    </source>
</evidence>
<dbReference type="GO" id="GO:0030001">
    <property type="term" value="P:metal ion transport"/>
    <property type="evidence" value="ECO:0007669"/>
    <property type="project" value="InterPro"/>
</dbReference>
<keyword evidence="10" id="KW-1185">Reference proteome</keyword>
<reference evidence="9 10" key="1">
    <citation type="submission" date="2018-12" db="EMBL/GenBank/DDBJ databases">
        <title>three novel Halomonas strain isolated from plants.</title>
        <authorList>
            <person name="Sun C."/>
        </authorList>
    </citation>
    <scope>NUCLEOTIDE SEQUENCE [LARGE SCALE GENOMIC DNA]</scope>
    <source>
        <strain evidence="9 10">JCM 18142</strain>
    </source>
</reference>
<dbReference type="PANTHER" id="PTHR42953">
    <property type="entry name" value="HIGH-AFFINITY ZINC UPTAKE SYSTEM PROTEIN ZNUA-RELATED"/>
    <property type="match status" value="1"/>
</dbReference>
<evidence type="ECO:0000256" key="6">
    <source>
        <dbReference type="RuleBase" id="RU003512"/>
    </source>
</evidence>
<keyword evidence="3 6" id="KW-0813">Transport</keyword>
<evidence type="ECO:0000313" key="10">
    <source>
        <dbReference type="Proteomes" id="UP000287023"/>
    </source>
</evidence>
<sequence>MSHRKAWLKKGLLIAAMGSVTAAHAEPLSPPINVVATFSVLGDLVERVAGDDARVSVLTPVNAEVHEWELTPENFADLENADIVFYNGYQLEQWMRQVEATTQDNVSLVPVAEASKYPTQHIGIGELQGDVDPHLWTDPRAAIAYVQVIANELEILLPEQAGNIQARADSVEAELEALHVELQETLGDIPKERRVLLSSEAAFLYFSDAYDFEHDGIWGNNAETEGSPRQLMRVIDMINERQPAALFWESTISDRYVTSLAEDTGIPVAGPLYVDSLSEPDGEAGDYFAMQRHNAELLRRSLAAE</sequence>
<dbReference type="Pfam" id="PF01297">
    <property type="entry name" value="ZnuA"/>
    <property type="match status" value="1"/>
</dbReference>
<name>A0A3S0YJH7_9GAMM</name>
<dbReference type="GO" id="GO:0007155">
    <property type="term" value="P:cell adhesion"/>
    <property type="evidence" value="ECO:0007669"/>
    <property type="project" value="InterPro"/>
</dbReference>
<dbReference type="PRINTS" id="PR00690">
    <property type="entry name" value="ADHESNFAMILY"/>
</dbReference>
<evidence type="ECO:0000256" key="7">
    <source>
        <dbReference type="SAM" id="Coils"/>
    </source>
</evidence>
<keyword evidence="7" id="KW-0175">Coiled coil</keyword>
<dbReference type="PANTHER" id="PTHR42953:SF1">
    <property type="entry name" value="METAL-BINDING PROTEIN HI_0362-RELATED"/>
    <property type="match status" value="1"/>
</dbReference>
<evidence type="ECO:0000256" key="5">
    <source>
        <dbReference type="ARBA" id="ARBA00022729"/>
    </source>
</evidence>
<evidence type="ECO:0000313" key="9">
    <source>
        <dbReference type="EMBL" id="RUR31735.1"/>
    </source>
</evidence>
<keyword evidence="5 8" id="KW-0732">Signal</keyword>
<dbReference type="GO" id="GO:0046872">
    <property type="term" value="F:metal ion binding"/>
    <property type="evidence" value="ECO:0007669"/>
    <property type="project" value="UniProtKB-KW"/>
</dbReference>
<comment type="subcellular location">
    <subcellularLocation>
        <location evidence="1">Cell envelope</location>
    </subcellularLocation>
</comment>
<organism evidence="9 10">
    <name type="scientific">Vreelandella nanhaiensis</name>
    <dbReference type="NCBI Taxonomy" id="1258546"/>
    <lineage>
        <taxon>Bacteria</taxon>
        <taxon>Pseudomonadati</taxon>
        <taxon>Pseudomonadota</taxon>
        <taxon>Gammaproteobacteria</taxon>
        <taxon>Oceanospirillales</taxon>
        <taxon>Halomonadaceae</taxon>
        <taxon>Vreelandella</taxon>
    </lineage>
</organism>
<feature type="chain" id="PRO_5018788561" evidence="8">
    <location>
        <begin position="26"/>
        <end position="305"/>
    </location>
</feature>